<feature type="region of interest" description="Disordered" evidence="1">
    <location>
        <begin position="307"/>
        <end position="326"/>
    </location>
</feature>
<name>A0ABS1F3K5_9PROT</name>
<reference evidence="3" key="1">
    <citation type="submission" date="2021-01" db="EMBL/GenBank/DDBJ databases">
        <title>Genome public.</title>
        <authorList>
            <person name="Liu C."/>
            <person name="Sun Q."/>
        </authorList>
    </citation>
    <scope>NUCLEOTIDE SEQUENCE [LARGE SCALE GENOMIC DNA]</scope>
    <source>
        <strain evidence="3">YIM B02556</strain>
    </source>
</reference>
<evidence type="ECO:0000313" key="3">
    <source>
        <dbReference type="Proteomes" id="UP000652760"/>
    </source>
</evidence>
<keyword evidence="3" id="KW-1185">Reference proteome</keyword>
<evidence type="ECO:0008006" key="4">
    <source>
        <dbReference type="Google" id="ProtNLM"/>
    </source>
</evidence>
<evidence type="ECO:0000256" key="1">
    <source>
        <dbReference type="SAM" id="MobiDB-lite"/>
    </source>
</evidence>
<dbReference type="EMBL" id="JAENHM010000030">
    <property type="protein sequence ID" value="MBK1838008.1"/>
    <property type="molecule type" value="Genomic_DNA"/>
</dbReference>
<comment type="caution">
    <text evidence="2">The sequence shown here is derived from an EMBL/GenBank/DDBJ whole genome shotgun (WGS) entry which is preliminary data.</text>
</comment>
<evidence type="ECO:0000313" key="2">
    <source>
        <dbReference type="EMBL" id="MBK1838008.1"/>
    </source>
</evidence>
<sequence length="356" mass="38120">MAERRLVETIPLQGSPRGPVLRAARDALCTAGLAAGVTLVLVEEWEALERLNAQHRGDWFPLLPRPAAAPCFWVAAVDAEGEFVATHGVVLLDCSTASFGARVGDLTAFHDPGAAPSEEFGFCASPAAHETRGAVAWIVAGWNRSDWRGRGLFHLLGAVARLVALDRWLPRWVVGLVDPETVPVWTCRCAGRALLEPLSAVLYQQTGVGRLPLHFMRWSRPAVLLDLQDAARAWSMQGLDVDGGQDGAATAILPPIKRVGVDEGLADARDGHAVEDGFAGADALGILRPDAVREFDMRIRFVGLVDDGPAPGAPQDRQRRHPQVSEAQRLGWPGAGQEGAAIHQAGALQKGGQRWG</sequence>
<dbReference type="Proteomes" id="UP000652760">
    <property type="component" value="Unassembled WGS sequence"/>
</dbReference>
<protein>
    <recommendedName>
        <fullName evidence="4">N-acetyltransferase domain-containing protein</fullName>
    </recommendedName>
</protein>
<proteinExistence type="predicted"/>
<gene>
    <name evidence="2" type="ORF">JHL17_11345</name>
</gene>
<organism evidence="2 3">
    <name type="scientific">Azospirillum endophyticum</name>
    <dbReference type="NCBI Taxonomy" id="2800326"/>
    <lineage>
        <taxon>Bacteria</taxon>
        <taxon>Pseudomonadati</taxon>
        <taxon>Pseudomonadota</taxon>
        <taxon>Alphaproteobacteria</taxon>
        <taxon>Rhodospirillales</taxon>
        <taxon>Azospirillaceae</taxon>
        <taxon>Azospirillum</taxon>
    </lineage>
</organism>
<dbReference type="RefSeq" id="WP_200193085.1">
    <property type="nucleotide sequence ID" value="NZ_JAENHM010000030.1"/>
</dbReference>
<accession>A0ABS1F3K5</accession>